<comment type="caution">
    <text evidence="1">The sequence shown here is derived from an EMBL/GenBank/DDBJ whole genome shotgun (WGS) entry which is preliminary data.</text>
</comment>
<name>A0AAV5K5G5_9ROSI</name>
<accession>A0AAV5K5G5</accession>
<protein>
    <submittedName>
        <fullName evidence="1">Uncharacterized protein</fullName>
    </submittedName>
</protein>
<organism evidence="1 2">
    <name type="scientific">Rubroshorea leprosula</name>
    <dbReference type="NCBI Taxonomy" id="152421"/>
    <lineage>
        <taxon>Eukaryota</taxon>
        <taxon>Viridiplantae</taxon>
        <taxon>Streptophyta</taxon>
        <taxon>Embryophyta</taxon>
        <taxon>Tracheophyta</taxon>
        <taxon>Spermatophyta</taxon>
        <taxon>Magnoliopsida</taxon>
        <taxon>eudicotyledons</taxon>
        <taxon>Gunneridae</taxon>
        <taxon>Pentapetalae</taxon>
        <taxon>rosids</taxon>
        <taxon>malvids</taxon>
        <taxon>Malvales</taxon>
        <taxon>Dipterocarpaceae</taxon>
        <taxon>Rubroshorea</taxon>
    </lineage>
</organism>
<dbReference type="EMBL" id="BPVZ01000050">
    <property type="protein sequence ID" value="GKV18416.1"/>
    <property type="molecule type" value="Genomic_DNA"/>
</dbReference>
<sequence length="36" mass="4311">MSARRLSRLKFGFWGVTDLVHLQIEWHQSRLSDIRA</sequence>
<gene>
    <name evidence="1" type="ORF">SLEP1_g28804</name>
</gene>
<evidence type="ECO:0000313" key="1">
    <source>
        <dbReference type="EMBL" id="GKV18416.1"/>
    </source>
</evidence>
<evidence type="ECO:0000313" key="2">
    <source>
        <dbReference type="Proteomes" id="UP001054252"/>
    </source>
</evidence>
<dbReference type="AlphaFoldDB" id="A0AAV5K5G5"/>
<keyword evidence="2" id="KW-1185">Reference proteome</keyword>
<proteinExistence type="predicted"/>
<dbReference type="Proteomes" id="UP001054252">
    <property type="component" value="Unassembled WGS sequence"/>
</dbReference>
<reference evidence="1 2" key="1">
    <citation type="journal article" date="2021" name="Commun. Biol.">
        <title>The genome of Shorea leprosula (Dipterocarpaceae) highlights the ecological relevance of drought in aseasonal tropical rainforests.</title>
        <authorList>
            <person name="Ng K.K.S."/>
            <person name="Kobayashi M.J."/>
            <person name="Fawcett J.A."/>
            <person name="Hatakeyama M."/>
            <person name="Paape T."/>
            <person name="Ng C.H."/>
            <person name="Ang C.C."/>
            <person name="Tnah L.H."/>
            <person name="Lee C.T."/>
            <person name="Nishiyama T."/>
            <person name="Sese J."/>
            <person name="O'Brien M.J."/>
            <person name="Copetti D."/>
            <person name="Mohd Noor M.I."/>
            <person name="Ong R.C."/>
            <person name="Putra M."/>
            <person name="Sireger I.Z."/>
            <person name="Indrioko S."/>
            <person name="Kosugi Y."/>
            <person name="Izuno A."/>
            <person name="Isagi Y."/>
            <person name="Lee S.L."/>
            <person name="Shimizu K.K."/>
        </authorList>
    </citation>
    <scope>NUCLEOTIDE SEQUENCE [LARGE SCALE GENOMIC DNA]</scope>
    <source>
        <strain evidence="1">214</strain>
    </source>
</reference>